<sequence>MSSAENFKRILSGVAQMLVDLGFKRKGAWFTQCPTGSRFYLCINLRKIPQVGTKRTVFQIVSYAGVKPAEQAFAISSLDQALSLSNFQHRLIENQMEKFWTVWPSSNTEEMIQQVNTQIRLHSIPALENYILQ</sequence>
<proteinExistence type="predicted"/>
<accession>A0A941I2C2</accession>
<keyword evidence="2" id="KW-1185">Reference proteome</keyword>
<dbReference type="AlphaFoldDB" id="A0A941I2C2"/>
<protein>
    <submittedName>
        <fullName evidence="1">Uncharacterized protein</fullName>
    </submittedName>
</protein>
<gene>
    <name evidence="1" type="ORF">KDM92_04305</name>
</gene>
<name>A0A941I2C2_9BURK</name>
<reference evidence="1 2" key="1">
    <citation type="submission" date="2021-04" db="EMBL/GenBank/DDBJ databases">
        <title>novel species isolated from subtropical streams in China.</title>
        <authorList>
            <person name="Lu H."/>
        </authorList>
    </citation>
    <scope>NUCLEOTIDE SEQUENCE [LARGE SCALE GENOMIC DNA]</scope>
    <source>
        <strain evidence="1 2">BYS107W</strain>
    </source>
</reference>
<comment type="caution">
    <text evidence="1">The sequence shown here is derived from an EMBL/GenBank/DDBJ whole genome shotgun (WGS) entry which is preliminary data.</text>
</comment>
<evidence type="ECO:0000313" key="1">
    <source>
        <dbReference type="EMBL" id="MBR7745790.1"/>
    </source>
</evidence>
<dbReference type="RefSeq" id="WP_212683162.1">
    <property type="nucleotide sequence ID" value="NZ_JAGSPM010000002.1"/>
</dbReference>
<organism evidence="1 2">
    <name type="scientific">Undibacterium baiyunense</name>
    <dbReference type="NCBI Taxonomy" id="2828731"/>
    <lineage>
        <taxon>Bacteria</taxon>
        <taxon>Pseudomonadati</taxon>
        <taxon>Pseudomonadota</taxon>
        <taxon>Betaproteobacteria</taxon>
        <taxon>Burkholderiales</taxon>
        <taxon>Oxalobacteraceae</taxon>
        <taxon>Undibacterium</taxon>
    </lineage>
</organism>
<evidence type="ECO:0000313" key="2">
    <source>
        <dbReference type="Proteomes" id="UP000680158"/>
    </source>
</evidence>
<dbReference type="Proteomes" id="UP000680158">
    <property type="component" value="Unassembled WGS sequence"/>
</dbReference>
<dbReference type="EMBL" id="JAGSPM010000002">
    <property type="protein sequence ID" value="MBR7745790.1"/>
    <property type="molecule type" value="Genomic_DNA"/>
</dbReference>